<keyword evidence="2" id="KW-1185">Reference proteome</keyword>
<dbReference type="EMBL" id="KV417510">
    <property type="protein sequence ID" value="KZP27258.1"/>
    <property type="molecule type" value="Genomic_DNA"/>
</dbReference>
<dbReference type="STRING" id="436010.A0A166QKK1"/>
<proteinExistence type="predicted"/>
<dbReference type="Proteomes" id="UP000076532">
    <property type="component" value="Unassembled WGS sequence"/>
</dbReference>
<dbReference type="AlphaFoldDB" id="A0A166QKK1"/>
<name>A0A166QKK1_9AGAM</name>
<sequence length="109" mass="12359">MGCFWESVRSLHAQIHPYAKGAWDILSAVHKIIVAQVAIDQSVADLLKTIQDVYGFVDAIKEEPSKIKLLEDIIERILNQTAECGRFIQEYLGHGFAGMRPSLFRSRCR</sequence>
<protein>
    <submittedName>
        <fullName evidence="1">Uncharacterized protein</fullName>
    </submittedName>
</protein>
<gene>
    <name evidence="1" type="ORF">FIBSPDRAFT_731218</name>
</gene>
<organism evidence="1 2">
    <name type="scientific">Athelia psychrophila</name>
    <dbReference type="NCBI Taxonomy" id="1759441"/>
    <lineage>
        <taxon>Eukaryota</taxon>
        <taxon>Fungi</taxon>
        <taxon>Dikarya</taxon>
        <taxon>Basidiomycota</taxon>
        <taxon>Agaricomycotina</taxon>
        <taxon>Agaricomycetes</taxon>
        <taxon>Agaricomycetidae</taxon>
        <taxon>Atheliales</taxon>
        <taxon>Atheliaceae</taxon>
        <taxon>Athelia</taxon>
    </lineage>
</organism>
<evidence type="ECO:0000313" key="2">
    <source>
        <dbReference type="Proteomes" id="UP000076532"/>
    </source>
</evidence>
<dbReference type="OrthoDB" id="2665447at2759"/>
<accession>A0A166QKK1</accession>
<evidence type="ECO:0000313" key="1">
    <source>
        <dbReference type="EMBL" id="KZP27258.1"/>
    </source>
</evidence>
<reference evidence="1 2" key="1">
    <citation type="journal article" date="2016" name="Mol. Biol. Evol.">
        <title>Comparative Genomics of Early-Diverging Mushroom-Forming Fungi Provides Insights into the Origins of Lignocellulose Decay Capabilities.</title>
        <authorList>
            <person name="Nagy L.G."/>
            <person name="Riley R."/>
            <person name="Tritt A."/>
            <person name="Adam C."/>
            <person name="Daum C."/>
            <person name="Floudas D."/>
            <person name="Sun H."/>
            <person name="Yadav J.S."/>
            <person name="Pangilinan J."/>
            <person name="Larsson K.H."/>
            <person name="Matsuura K."/>
            <person name="Barry K."/>
            <person name="Labutti K."/>
            <person name="Kuo R."/>
            <person name="Ohm R.A."/>
            <person name="Bhattacharya S.S."/>
            <person name="Shirouzu T."/>
            <person name="Yoshinaga Y."/>
            <person name="Martin F.M."/>
            <person name="Grigoriev I.V."/>
            <person name="Hibbett D.S."/>
        </authorList>
    </citation>
    <scope>NUCLEOTIDE SEQUENCE [LARGE SCALE GENOMIC DNA]</scope>
    <source>
        <strain evidence="1 2">CBS 109695</strain>
    </source>
</reference>